<accession>A0AAW1Q8R8</accession>
<comment type="caution">
    <text evidence="1">The sequence shown here is derived from an EMBL/GenBank/DDBJ whole genome shotgun (WGS) entry which is preliminary data.</text>
</comment>
<dbReference type="EMBL" id="JALJOS010000056">
    <property type="protein sequence ID" value="KAK9818733.1"/>
    <property type="molecule type" value="Genomic_DNA"/>
</dbReference>
<evidence type="ECO:0000313" key="1">
    <source>
        <dbReference type="EMBL" id="KAK9818733.1"/>
    </source>
</evidence>
<dbReference type="Proteomes" id="UP001438707">
    <property type="component" value="Unassembled WGS sequence"/>
</dbReference>
<evidence type="ECO:0000313" key="2">
    <source>
        <dbReference type="Proteomes" id="UP001438707"/>
    </source>
</evidence>
<sequence>MHSRRVWESQLVKQLIYCTMCTCPNRGVTVCDLRVVHMFWHWDTVLLEVYTVPGSLWVELGLSASEEFDGVKFFLNKLQMNTHQATTSWRIISGKPGSEVACIIRLQALLAPHDFRLSLSDKDHETWDLLLHYTCNGKNERGTGSSAPGLSSMQIPLNS</sequence>
<dbReference type="AlphaFoldDB" id="A0AAW1Q8R8"/>
<organism evidence="1 2">
    <name type="scientific">Apatococcus lobatus</name>
    <dbReference type="NCBI Taxonomy" id="904363"/>
    <lineage>
        <taxon>Eukaryota</taxon>
        <taxon>Viridiplantae</taxon>
        <taxon>Chlorophyta</taxon>
        <taxon>core chlorophytes</taxon>
        <taxon>Trebouxiophyceae</taxon>
        <taxon>Chlorellales</taxon>
        <taxon>Chlorellaceae</taxon>
        <taxon>Apatococcus</taxon>
    </lineage>
</organism>
<name>A0AAW1Q8R8_9CHLO</name>
<proteinExistence type="predicted"/>
<keyword evidence="2" id="KW-1185">Reference proteome</keyword>
<reference evidence="1 2" key="1">
    <citation type="journal article" date="2024" name="Nat. Commun.">
        <title>Phylogenomics reveals the evolutionary origins of lichenization in chlorophyte algae.</title>
        <authorList>
            <person name="Puginier C."/>
            <person name="Libourel C."/>
            <person name="Otte J."/>
            <person name="Skaloud P."/>
            <person name="Haon M."/>
            <person name="Grisel S."/>
            <person name="Petersen M."/>
            <person name="Berrin J.G."/>
            <person name="Delaux P.M."/>
            <person name="Dal Grande F."/>
            <person name="Keller J."/>
        </authorList>
    </citation>
    <scope>NUCLEOTIDE SEQUENCE [LARGE SCALE GENOMIC DNA]</scope>
    <source>
        <strain evidence="1 2">SAG 2145</strain>
    </source>
</reference>
<gene>
    <name evidence="1" type="ORF">WJX74_005482</name>
</gene>
<protein>
    <submittedName>
        <fullName evidence="1">Uncharacterized protein</fullName>
    </submittedName>
</protein>